<keyword evidence="4 11" id="KW-0863">Zinc-finger</keyword>
<protein>
    <submittedName>
        <fullName evidence="16">Nuclear hormone receptor</fullName>
    </submittedName>
</protein>
<evidence type="ECO:0000256" key="6">
    <source>
        <dbReference type="ARBA" id="ARBA00023015"/>
    </source>
</evidence>
<evidence type="ECO:0000256" key="9">
    <source>
        <dbReference type="ARBA" id="ARBA00023170"/>
    </source>
</evidence>
<dbReference type="PRINTS" id="PR00398">
    <property type="entry name" value="STRDHORMONER"/>
</dbReference>
<reference evidence="16" key="1">
    <citation type="submission" date="2017-02" db="UniProtKB">
        <authorList>
            <consortium name="WormBaseParasite"/>
        </authorList>
    </citation>
    <scope>IDENTIFICATION</scope>
</reference>
<dbReference type="InterPro" id="IPR035500">
    <property type="entry name" value="NHR-like_dom_sf"/>
</dbReference>
<name>A0A0N5A2P9_PARTI</name>
<dbReference type="WBParaSite" id="PTRK_0001591500.1">
    <property type="protein sequence ID" value="PTRK_0001591500.1"/>
    <property type="gene ID" value="PTRK_0001591500"/>
</dbReference>
<keyword evidence="3 11" id="KW-0479">Metal-binding</keyword>
<feature type="compositionally biased region" description="Basic and acidic residues" evidence="12">
    <location>
        <begin position="23"/>
        <end position="33"/>
    </location>
</feature>
<dbReference type="AlphaFoldDB" id="A0A0N5A2P9"/>
<keyword evidence="10 11" id="KW-0539">Nucleus</keyword>
<sequence>MILPSISEHSMMTAAHMLGCIPEDEKSNSDSRDTATSSPHSSSNNNSHYVSSPQTSNGTNGNGNNNNNNNNRNNLQTVIPSDLCVVCGDKAIGKHYGAVACNGCKGFFRRSVWQNLQYTCRFNKNCNVDKDHRNACRFCRFQKCLADGMKPEAIQNERDRIGSTKRSRKRDFPMSCDNDMSGRTHSFSYGGHMGAWGNGMGSERSSPIDLSIDASRQYIESICHVDNSIPLNTSENSNQLTSRQKCINQIISWANKLSPINQLTVDDKIIILKNFSTPFSLVNTLQRSVNSAHIVLPDDQILSLSSFYNNEISNIISKILDELLAPLRRMHVEKAEFSLLKALITFSSDISGISLSAKEKLRDATDTLLKSFFTCLTQQYSPVESSLRISSICLLIPSFISVGRIIEKNPLLGQLFGVTDINSTQHNVTLTLNPSSSTANTSLTGVQGNNNMIQQIGNQSHIVPTSSPNLMDAFTSSGGSANFFNGFKSELSNGTDINSLLNNPAASLLGNKLMKSENIFVSSDKANDYKNAILANMLANASNNNNSSINNNSIMSSLSNPTSTVANHIFNSYNPSAPGMII</sequence>
<dbReference type="InterPro" id="IPR013088">
    <property type="entry name" value="Znf_NHR/GATA"/>
</dbReference>
<accession>A0A0N5A2P9</accession>
<keyword evidence="8 11" id="KW-0804">Transcription</keyword>
<dbReference type="InterPro" id="IPR049636">
    <property type="entry name" value="HNF4-like_DBD"/>
</dbReference>
<dbReference type="Pfam" id="PF00105">
    <property type="entry name" value="zf-C4"/>
    <property type="match status" value="1"/>
</dbReference>
<dbReference type="Gene3D" id="1.10.565.10">
    <property type="entry name" value="Retinoid X Receptor"/>
    <property type="match status" value="1"/>
</dbReference>
<evidence type="ECO:0000256" key="12">
    <source>
        <dbReference type="SAM" id="MobiDB-lite"/>
    </source>
</evidence>
<dbReference type="InterPro" id="IPR000536">
    <property type="entry name" value="Nucl_hrmn_rcpt_lig-bd"/>
</dbReference>
<evidence type="ECO:0000259" key="14">
    <source>
        <dbReference type="PROSITE" id="PS51843"/>
    </source>
</evidence>
<evidence type="ECO:0000256" key="5">
    <source>
        <dbReference type="ARBA" id="ARBA00022833"/>
    </source>
</evidence>
<proteinExistence type="inferred from homology"/>
<dbReference type="Pfam" id="PF00104">
    <property type="entry name" value="Hormone_recep"/>
    <property type="match status" value="1"/>
</dbReference>
<feature type="domain" description="Nuclear receptor" evidence="13">
    <location>
        <begin position="81"/>
        <end position="156"/>
    </location>
</feature>
<dbReference type="PROSITE" id="PS51030">
    <property type="entry name" value="NUCLEAR_REC_DBD_2"/>
    <property type="match status" value="1"/>
</dbReference>
<dbReference type="SUPFAM" id="SSF48508">
    <property type="entry name" value="Nuclear receptor ligand-binding domain"/>
    <property type="match status" value="1"/>
</dbReference>
<evidence type="ECO:0000256" key="3">
    <source>
        <dbReference type="ARBA" id="ARBA00022723"/>
    </source>
</evidence>
<evidence type="ECO:0000313" key="16">
    <source>
        <dbReference type="WBParaSite" id="PTRK_0001591500.1"/>
    </source>
</evidence>
<dbReference type="PANTHER" id="PTHR24083">
    <property type="entry name" value="NUCLEAR HORMONE RECEPTOR"/>
    <property type="match status" value="1"/>
</dbReference>
<evidence type="ECO:0000256" key="10">
    <source>
        <dbReference type="ARBA" id="ARBA00023242"/>
    </source>
</evidence>
<keyword evidence="7 11" id="KW-0238">DNA-binding</keyword>
<dbReference type="FunFam" id="3.30.50.10:FF:000030">
    <property type="entry name" value="Nuclear Hormone Receptor family"/>
    <property type="match status" value="1"/>
</dbReference>
<comment type="similarity">
    <text evidence="2 11">Belongs to the nuclear hormone receptor family.</text>
</comment>
<dbReference type="GO" id="GO:0005634">
    <property type="term" value="C:nucleus"/>
    <property type="evidence" value="ECO:0007669"/>
    <property type="project" value="UniProtKB-SubCell"/>
</dbReference>
<dbReference type="Gene3D" id="3.30.50.10">
    <property type="entry name" value="Erythroid Transcription Factor GATA-1, subunit A"/>
    <property type="match status" value="1"/>
</dbReference>
<dbReference type="PROSITE" id="PS00031">
    <property type="entry name" value="NUCLEAR_REC_DBD_1"/>
    <property type="match status" value="1"/>
</dbReference>
<feature type="domain" description="NR LBD" evidence="14">
    <location>
        <begin position="203"/>
        <end position="432"/>
    </location>
</feature>
<evidence type="ECO:0000313" key="15">
    <source>
        <dbReference type="Proteomes" id="UP000038045"/>
    </source>
</evidence>
<dbReference type="GO" id="GO:0003700">
    <property type="term" value="F:DNA-binding transcription factor activity"/>
    <property type="evidence" value="ECO:0007669"/>
    <property type="project" value="InterPro"/>
</dbReference>
<dbReference type="PRINTS" id="PR00047">
    <property type="entry name" value="STROIDFINGER"/>
</dbReference>
<dbReference type="SUPFAM" id="SSF57716">
    <property type="entry name" value="Glucocorticoid receptor-like (DNA-binding domain)"/>
    <property type="match status" value="1"/>
</dbReference>
<dbReference type="PROSITE" id="PS51843">
    <property type="entry name" value="NR_LBD"/>
    <property type="match status" value="1"/>
</dbReference>
<keyword evidence="5 11" id="KW-0862">Zinc</keyword>
<dbReference type="CDD" id="cd06960">
    <property type="entry name" value="NR_DBD_HNF4A"/>
    <property type="match status" value="1"/>
</dbReference>
<dbReference type="GO" id="GO:0000978">
    <property type="term" value="F:RNA polymerase II cis-regulatory region sequence-specific DNA binding"/>
    <property type="evidence" value="ECO:0007669"/>
    <property type="project" value="InterPro"/>
</dbReference>
<dbReference type="SMART" id="SM00430">
    <property type="entry name" value="HOLI"/>
    <property type="match status" value="1"/>
</dbReference>
<evidence type="ECO:0000259" key="13">
    <source>
        <dbReference type="PROSITE" id="PS51030"/>
    </source>
</evidence>
<keyword evidence="9 11" id="KW-0675">Receptor</keyword>
<dbReference type="InterPro" id="IPR001723">
    <property type="entry name" value="Nuclear_hrmn_rcpt"/>
</dbReference>
<keyword evidence="6 11" id="KW-0805">Transcription regulation</keyword>
<feature type="compositionally biased region" description="Low complexity" evidence="12">
    <location>
        <begin position="37"/>
        <end position="74"/>
    </location>
</feature>
<keyword evidence="15" id="KW-1185">Reference proteome</keyword>
<dbReference type="Proteomes" id="UP000038045">
    <property type="component" value="Unplaced"/>
</dbReference>
<dbReference type="GO" id="GO:0008270">
    <property type="term" value="F:zinc ion binding"/>
    <property type="evidence" value="ECO:0007669"/>
    <property type="project" value="UniProtKB-KW"/>
</dbReference>
<evidence type="ECO:0000256" key="2">
    <source>
        <dbReference type="ARBA" id="ARBA00005993"/>
    </source>
</evidence>
<evidence type="ECO:0000256" key="8">
    <source>
        <dbReference type="ARBA" id="ARBA00023163"/>
    </source>
</evidence>
<evidence type="ECO:0000256" key="4">
    <source>
        <dbReference type="ARBA" id="ARBA00022771"/>
    </source>
</evidence>
<organism evidence="15 16">
    <name type="scientific">Parastrongyloides trichosuri</name>
    <name type="common">Possum-specific nematode worm</name>
    <dbReference type="NCBI Taxonomy" id="131310"/>
    <lineage>
        <taxon>Eukaryota</taxon>
        <taxon>Metazoa</taxon>
        <taxon>Ecdysozoa</taxon>
        <taxon>Nematoda</taxon>
        <taxon>Chromadorea</taxon>
        <taxon>Rhabditida</taxon>
        <taxon>Tylenchina</taxon>
        <taxon>Panagrolaimomorpha</taxon>
        <taxon>Strongyloidoidea</taxon>
        <taxon>Strongyloididae</taxon>
        <taxon>Parastrongyloides</taxon>
    </lineage>
</organism>
<comment type="subcellular location">
    <subcellularLocation>
        <location evidence="1 11">Nucleus</location>
    </subcellularLocation>
</comment>
<evidence type="ECO:0000256" key="11">
    <source>
        <dbReference type="RuleBase" id="RU004334"/>
    </source>
</evidence>
<dbReference type="STRING" id="131310.A0A0N5A2P9"/>
<evidence type="ECO:0000256" key="7">
    <source>
        <dbReference type="ARBA" id="ARBA00023125"/>
    </source>
</evidence>
<feature type="region of interest" description="Disordered" evidence="12">
    <location>
        <begin position="22"/>
        <end position="74"/>
    </location>
</feature>
<dbReference type="SMART" id="SM00399">
    <property type="entry name" value="ZnF_C4"/>
    <property type="match status" value="1"/>
</dbReference>
<dbReference type="InterPro" id="IPR001628">
    <property type="entry name" value="Znf_hrmn_rcpt"/>
</dbReference>
<dbReference type="InterPro" id="IPR050274">
    <property type="entry name" value="Nuclear_hormone_rcpt_NR2"/>
</dbReference>
<evidence type="ECO:0000256" key="1">
    <source>
        <dbReference type="ARBA" id="ARBA00004123"/>
    </source>
</evidence>